<dbReference type="InterPro" id="IPR017972">
    <property type="entry name" value="Cyt_P450_CS"/>
</dbReference>
<dbReference type="PRINTS" id="PR00463">
    <property type="entry name" value="EP450I"/>
</dbReference>
<dbReference type="EMBL" id="MPGH01000108">
    <property type="protein sequence ID" value="OLN86849.1"/>
    <property type="molecule type" value="Genomic_DNA"/>
</dbReference>
<dbReference type="PROSITE" id="PS00086">
    <property type="entry name" value="CYTOCHROME_P450"/>
    <property type="match status" value="1"/>
</dbReference>
<evidence type="ECO:0000313" key="9">
    <source>
        <dbReference type="EMBL" id="OLN86849.1"/>
    </source>
</evidence>
<dbReference type="OrthoDB" id="1470350at2759"/>
<dbReference type="GO" id="GO:0004497">
    <property type="term" value="F:monooxygenase activity"/>
    <property type="evidence" value="ECO:0007669"/>
    <property type="project" value="UniProtKB-KW"/>
</dbReference>
<evidence type="ECO:0000256" key="7">
    <source>
        <dbReference type="RuleBase" id="RU000461"/>
    </source>
</evidence>
<comment type="cofactor">
    <cofactor evidence="1 6">
        <name>heme</name>
        <dbReference type="ChEBI" id="CHEBI:30413"/>
    </cofactor>
</comment>
<feature type="transmembrane region" description="Helical" evidence="8">
    <location>
        <begin position="21"/>
        <end position="41"/>
    </location>
</feature>
<keyword evidence="5 6" id="KW-0408">Iron</keyword>
<evidence type="ECO:0000256" key="8">
    <source>
        <dbReference type="SAM" id="Phobius"/>
    </source>
</evidence>
<accession>A0A1Q8RR92</accession>
<proteinExistence type="inferred from homology"/>
<keyword evidence="10" id="KW-1185">Reference proteome</keyword>
<dbReference type="Pfam" id="PF00067">
    <property type="entry name" value="p450"/>
    <property type="match status" value="2"/>
</dbReference>
<organism evidence="9 10">
    <name type="scientific">Colletotrichum chlorophyti</name>
    <dbReference type="NCBI Taxonomy" id="708187"/>
    <lineage>
        <taxon>Eukaryota</taxon>
        <taxon>Fungi</taxon>
        <taxon>Dikarya</taxon>
        <taxon>Ascomycota</taxon>
        <taxon>Pezizomycotina</taxon>
        <taxon>Sordariomycetes</taxon>
        <taxon>Hypocreomycetidae</taxon>
        <taxon>Glomerellales</taxon>
        <taxon>Glomerellaceae</taxon>
        <taxon>Colletotrichum</taxon>
    </lineage>
</organism>
<evidence type="ECO:0000256" key="1">
    <source>
        <dbReference type="ARBA" id="ARBA00001971"/>
    </source>
</evidence>
<evidence type="ECO:0000256" key="5">
    <source>
        <dbReference type="ARBA" id="ARBA00023004"/>
    </source>
</evidence>
<dbReference type="SUPFAM" id="SSF48264">
    <property type="entry name" value="Cytochrome P450"/>
    <property type="match status" value="1"/>
</dbReference>
<keyword evidence="7" id="KW-0560">Oxidoreductase</keyword>
<reference evidence="9 10" key="1">
    <citation type="submission" date="2016-11" db="EMBL/GenBank/DDBJ databases">
        <title>Draft Genome Assembly of Colletotrichum chlorophyti a pathogen of herbaceous plants.</title>
        <authorList>
            <person name="Gan P."/>
            <person name="Narusaka M."/>
            <person name="Tsushima A."/>
            <person name="Narusaka Y."/>
            <person name="Takano Y."/>
            <person name="Shirasu K."/>
        </authorList>
    </citation>
    <scope>NUCLEOTIDE SEQUENCE [LARGE SCALE GENOMIC DNA]</scope>
    <source>
        <strain evidence="9 10">NTL11</strain>
    </source>
</reference>
<evidence type="ECO:0000256" key="6">
    <source>
        <dbReference type="PIRSR" id="PIRSR602401-1"/>
    </source>
</evidence>
<keyword evidence="8" id="KW-0472">Membrane</keyword>
<dbReference type="InterPro" id="IPR002401">
    <property type="entry name" value="Cyt_P450_E_grp-I"/>
</dbReference>
<keyword evidence="7" id="KW-0503">Monooxygenase</keyword>
<name>A0A1Q8RR92_9PEZI</name>
<comment type="similarity">
    <text evidence="2 7">Belongs to the cytochrome P450 family.</text>
</comment>
<dbReference type="Proteomes" id="UP000186583">
    <property type="component" value="Unassembled WGS sequence"/>
</dbReference>
<dbReference type="GO" id="GO:0016705">
    <property type="term" value="F:oxidoreductase activity, acting on paired donors, with incorporation or reduction of molecular oxygen"/>
    <property type="evidence" value="ECO:0007669"/>
    <property type="project" value="InterPro"/>
</dbReference>
<dbReference type="InterPro" id="IPR001128">
    <property type="entry name" value="Cyt_P450"/>
</dbReference>
<protein>
    <submittedName>
        <fullName evidence="9">Cytochrome P450 1A1-like protein 1</fullName>
    </submittedName>
</protein>
<feature type="binding site" description="axial binding residue" evidence="6">
    <location>
        <position position="540"/>
    </location>
    <ligand>
        <name>heme</name>
        <dbReference type="ChEBI" id="CHEBI:30413"/>
    </ligand>
    <ligandPart>
        <name>Fe</name>
        <dbReference type="ChEBI" id="CHEBI:18248"/>
    </ligandPart>
</feature>
<dbReference type="STRING" id="708187.A0A1Q8RR92"/>
<gene>
    <name evidence="9" type="ORF">CCHL11_04598</name>
</gene>
<dbReference type="PANTHER" id="PTHR24305:SF232">
    <property type="entry name" value="P450, PUTATIVE (EUROFUNG)-RELATED"/>
    <property type="match status" value="1"/>
</dbReference>
<evidence type="ECO:0000313" key="10">
    <source>
        <dbReference type="Proteomes" id="UP000186583"/>
    </source>
</evidence>
<keyword evidence="4 6" id="KW-0479">Metal-binding</keyword>
<dbReference type="Gene3D" id="1.10.630.10">
    <property type="entry name" value="Cytochrome P450"/>
    <property type="match status" value="1"/>
</dbReference>
<comment type="caution">
    <text evidence="9">The sequence shown here is derived from an EMBL/GenBank/DDBJ whole genome shotgun (WGS) entry which is preliminary data.</text>
</comment>
<dbReference type="GO" id="GO:0005506">
    <property type="term" value="F:iron ion binding"/>
    <property type="evidence" value="ECO:0007669"/>
    <property type="project" value="InterPro"/>
</dbReference>
<dbReference type="GO" id="GO:0020037">
    <property type="term" value="F:heme binding"/>
    <property type="evidence" value="ECO:0007669"/>
    <property type="project" value="InterPro"/>
</dbReference>
<sequence length="596" mass="66724">MLGTALPWQSLGDQKTQQINVLCSSYIPIFVGAGLFLYFLYRWALPKPIPGIPHNAAATRNLLGDIPSLLEGIKRTGEFNLWMHEQAAKFQSPLFQVFIRPLGKPMLVLSDFREAQDMLMRRKDFDRSSIVGDLLEGAGPKHHIHMKTNNEWKMHRRLLQDLMSPAFLNEVAGPTVYSGVLRLINLWNDKARIARGRPFSAEQDIYYGALDAVTTFTFGESFSSSAIQPKMELVQALGPEDVGRLHEATNSNSDEPLEFPEAEVDDKITATLEVSNCIGQLQGSPIPRLKWKFVERQPAIAKALRVKQEFVHEEIRKAIDRLREIGDEESKLLSAVELIVLREKKLAENEGRQPDYFSMTMRDEVFGVVVAGHDTTSTTMSWGVKFLADHPQPQTKLREALRSAFADAAAENRSPTVKEITGTKIPYLDATMEEILRCGGAAPIVDREATCDTELLGHHVPKGTVVMVLSRGASILKPAFDVDESKRSKSSQNAKPRAWDDADIDQFKPERWLVEDVNGDLEFDLQAGPQLAFSLGTRGCFGRRLAYLELRIILTLIVWNFELLACPEELSGYGAVEGLTYKPKDCYVRLSALGKN</sequence>
<dbReference type="InterPro" id="IPR050121">
    <property type="entry name" value="Cytochrome_P450_monoxygenase"/>
</dbReference>
<evidence type="ECO:0000256" key="3">
    <source>
        <dbReference type="ARBA" id="ARBA00022617"/>
    </source>
</evidence>
<dbReference type="AlphaFoldDB" id="A0A1Q8RR92"/>
<keyword evidence="3 6" id="KW-0349">Heme</keyword>
<dbReference type="PRINTS" id="PR00385">
    <property type="entry name" value="P450"/>
</dbReference>
<evidence type="ECO:0000256" key="4">
    <source>
        <dbReference type="ARBA" id="ARBA00022723"/>
    </source>
</evidence>
<dbReference type="PANTHER" id="PTHR24305">
    <property type="entry name" value="CYTOCHROME P450"/>
    <property type="match status" value="1"/>
</dbReference>
<dbReference type="InterPro" id="IPR036396">
    <property type="entry name" value="Cyt_P450_sf"/>
</dbReference>
<evidence type="ECO:0000256" key="2">
    <source>
        <dbReference type="ARBA" id="ARBA00010617"/>
    </source>
</evidence>
<keyword evidence="8" id="KW-0812">Transmembrane</keyword>
<keyword evidence="8" id="KW-1133">Transmembrane helix</keyword>